<dbReference type="InterPro" id="IPR001375">
    <property type="entry name" value="Peptidase_S9_cat"/>
</dbReference>
<dbReference type="STRING" id="686624.SAMN04488242_2359"/>
<dbReference type="Pfam" id="PF00326">
    <property type="entry name" value="Peptidase_S9"/>
    <property type="match status" value="1"/>
</dbReference>
<dbReference type="EMBL" id="FNGP01000004">
    <property type="protein sequence ID" value="SDL66015.1"/>
    <property type="molecule type" value="Genomic_DNA"/>
</dbReference>
<dbReference type="Proteomes" id="UP000199475">
    <property type="component" value="Unassembled WGS sequence"/>
</dbReference>
<dbReference type="AlphaFoldDB" id="A0A1G9LX79"/>
<evidence type="ECO:0000259" key="1">
    <source>
        <dbReference type="Pfam" id="PF00326"/>
    </source>
</evidence>
<dbReference type="PANTHER" id="PTHR43056">
    <property type="entry name" value="PEPTIDASE S9 PROLYL OLIGOPEPTIDASE"/>
    <property type="match status" value="1"/>
</dbReference>
<dbReference type="SUPFAM" id="SSF53474">
    <property type="entry name" value="alpha/beta-Hydrolases"/>
    <property type="match status" value="1"/>
</dbReference>
<dbReference type="RefSeq" id="WP_093252413.1">
    <property type="nucleotide sequence ID" value="NZ_FNGP01000004.1"/>
</dbReference>
<proteinExistence type="predicted"/>
<accession>A0A1G9LX79</accession>
<dbReference type="GO" id="GO:0004177">
    <property type="term" value="F:aminopeptidase activity"/>
    <property type="evidence" value="ECO:0007669"/>
    <property type="project" value="UniProtKB-KW"/>
</dbReference>
<feature type="domain" description="Peptidase S9 prolyl oligopeptidase catalytic" evidence="1">
    <location>
        <begin position="380"/>
        <end position="587"/>
    </location>
</feature>
<organism evidence="2 3">
    <name type="scientific">Tessaracoccus oleiagri</name>
    <dbReference type="NCBI Taxonomy" id="686624"/>
    <lineage>
        <taxon>Bacteria</taxon>
        <taxon>Bacillati</taxon>
        <taxon>Actinomycetota</taxon>
        <taxon>Actinomycetes</taxon>
        <taxon>Propionibacteriales</taxon>
        <taxon>Propionibacteriaceae</taxon>
        <taxon>Tessaracoccus</taxon>
    </lineage>
</organism>
<keyword evidence="2" id="KW-0378">Hydrolase</keyword>
<keyword evidence="2" id="KW-0645">Protease</keyword>
<dbReference type="GO" id="GO:0008236">
    <property type="term" value="F:serine-type peptidase activity"/>
    <property type="evidence" value="ECO:0007669"/>
    <property type="project" value="InterPro"/>
</dbReference>
<reference evidence="2 3" key="1">
    <citation type="submission" date="2016-10" db="EMBL/GenBank/DDBJ databases">
        <authorList>
            <person name="de Groot N.N."/>
        </authorList>
    </citation>
    <scope>NUCLEOTIDE SEQUENCE [LARGE SCALE GENOMIC DNA]</scope>
    <source>
        <strain evidence="2 3">CGMCC 1.9159</strain>
    </source>
</reference>
<keyword evidence="2" id="KW-0031">Aminopeptidase</keyword>
<dbReference type="Gene3D" id="3.40.50.1820">
    <property type="entry name" value="alpha/beta hydrolase"/>
    <property type="match status" value="1"/>
</dbReference>
<dbReference type="InterPro" id="IPR029058">
    <property type="entry name" value="AB_hydrolase_fold"/>
</dbReference>
<name>A0A1G9LX79_9ACTN</name>
<dbReference type="PANTHER" id="PTHR43056:SF5">
    <property type="entry name" value="PEPTIDASE S9 PROLYL OLIGOPEPTIDASE CATALYTIC DOMAIN-CONTAINING PROTEIN"/>
    <property type="match status" value="1"/>
</dbReference>
<dbReference type="OrthoDB" id="128799at2"/>
<dbReference type="InterPro" id="IPR050585">
    <property type="entry name" value="Xaa-Pro_dipeptidyl-ppase/CocE"/>
</dbReference>
<evidence type="ECO:0000313" key="2">
    <source>
        <dbReference type="EMBL" id="SDL66015.1"/>
    </source>
</evidence>
<protein>
    <submittedName>
        <fullName evidence="2">Dipeptidyl aminopeptidase/acylaminoacyl peptidase</fullName>
    </submittedName>
</protein>
<gene>
    <name evidence="2" type="ORF">SAMN04488242_2359</name>
</gene>
<evidence type="ECO:0000313" key="3">
    <source>
        <dbReference type="Proteomes" id="UP000199475"/>
    </source>
</evidence>
<keyword evidence="3" id="KW-1185">Reference proteome</keyword>
<dbReference type="SUPFAM" id="SSF69304">
    <property type="entry name" value="Tricorn protease N-terminal domain"/>
    <property type="match status" value="1"/>
</dbReference>
<dbReference type="GO" id="GO:0006508">
    <property type="term" value="P:proteolysis"/>
    <property type="evidence" value="ECO:0007669"/>
    <property type="project" value="InterPro"/>
</dbReference>
<sequence>MLPLDFVIKRRDTISQVRATSSGVYWLAGIAAEDGRITVRRRVDGETVDVTPDASVRTRVMEYGGGAFDAELGTVVFNDDRTNQIFILDEQGARALTPPQSRYFYGGLHLHLEDGVVVAVREDHDATPEPKSEVVAIPLDGGDDVVVATGADFYAGPRIRDGVVAWQQWDHPYMSWDTSSIWTAPLDNPESPHCVFAADGVSAQHPMWLAPGVLAYTSDESGYWNWHVVEGDQRRSWMVDHDCDTPVWVLDRPSAVAVDRDVVAAMEIVGGYGRLALWQPSNGGVTYPLPGTVWINSIATYDSRIYVIADFADRPSELIELSPTGTTTVLAGGEETTCIAKPVSHRTGLVQTWFYAPPGVERPPLIVKTHGGPTTQATASFDEEVQFWLSRGFAVADVNYRGSTGFGREYRDALKLNWGIADVEDVVAVVEDLAEKGRIDRDRVAIKGGSAGGYTTLQALVTTDVFAAGLSRYGIGDLETLLQHTHKAESRYPFSLVGPWPEAEATYRERSPIHHLDRLRTPMLILQGLEDKVVPPQQAYEMADAVRRAGKPLAVVTFEDEGHGFRALAARREALEAEVSFLEQVFGLPLSEDVPKLQIENL</sequence>